<feature type="compositionally biased region" description="Polar residues" evidence="6">
    <location>
        <begin position="690"/>
        <end position="713"/>
    </location>
</feature>
<dbReference type="PANTHER" id="PTHR23503">
    <property type="entry name" value="SOLUTE CARRIER FAMILY 2"/>
    <property type="match status" value="1"/>
</dbReference>
<evidence type="ECO:0000256" key="5">
    <source>
        <dbReference type="ARBA" id="ARBA00023136"/>
    </source>
</evidence>
<dbReference type="Pfam" id="PF00083">
    <property type="entry name" value="Sugar_tr"/>
    <property type="match status" value="2"/>
</dbReference>
<dbReference type="InterPro" id="IPR036259">
    <property type="entry name" value="MFS_trans_sf"/>
</dbReference>
<evidence type="ECO:0000256" key="7">
    <source>
        <dbReference type="SAM" id="Phobius"/>
    </source>
</evidence>
<dbReference type="InterPro" id="IPR005828">
    <property type="entry name" value="MFS_sugar_transport-like"/>
</dbReference>
<keyword evidence="4 7" id="KW-1133">Transmembrane helix</keyword>
<feature type="transmembrane region" description="Helical" evidence="7">
    <location>
        <begin position="787"/>
        <end position="806"/>
    </location>
</feature>
<evidence type="ECO:0000256" key="1">
    <source>
        <dbReference type="ARBA" id="ARBA00004141"/>
    </source>
</evidence>
<feature type="transmembrane region" description="Helical" evidence="7">
    <location>
        <begin position="1033"/>
        <end position="1050"/>
    </location>
</feature>
<keyword evidence="3 7" id="KW-0812">Transmembrane</keyword>
<feature type="region of interest" description="Disordered" evidence="6">
    <location>
        <begin position="237"/>
        <end position="491"/>
    </location>
</feature>
<dbReference type="Gene3D" id="1.20.1250.20">
    <property type="entry name" value="MFS general substrate transporter like domains"/>
    <property type="match status" value="2"/>
</dbReference>
<dbReference type="InterPro" id="IPR004031">
    <property type="entry name" value="PMP22/EMP/MP20/Claudin"/>
</dbReference>
<organism evidence="8 9">
    <name type="scientific">Batillaria attramentaria</name>
    <dbReference type="NCBI Taxonomy" id="370345"/>
    <lineage>
        <taxon>Eukaryota</taxon>
        <taxon>Metazoa</taxon>
        <taxon>Spiralia</taxon>
        <taxon>Lophotrochozoa</taxon>
        <taxon>Mollusca</taxon>
        <taxon>Gastropoda</taxon>
        <taxon>Caenogastropoda</taxon>
        <taxon>Sorbeoconcha</taxon>
        <taxon>Cerithioidea</taxon>
        <taxon>Batillariidae</taxon>
        <taxon>Batillaria</taxon>
    </lineage>
</organism>
<dbReference type="Proteomes" id="UP001519460">
    <property type="component" value="Unassembled WGS sequence"/>
</dbReference>
<feature type="transmembrane region" description="Helical" evidence="7">
    <location>
        <begin position="961"/>
        <end position="981"/>
    </location>
</feature>
<feature type="compositionally biased region" description="Polar residues" evidence="6">
    <location>
        <begin position="599"/>
        <end position="639"/>
    </location>
</feature>
<dbReference type="InterPro" id="IPR045263">
    <property type="entry name" value="GLUT"/>
</dbReference>
<keyword evidence="5 7" id="KW-0472">Membrane</keyword>
<feature type="transmembrane region" description="Helical" evidence="7">
    <location>
        <begin position="934"/>
        <end position="956"/>
    </location>
</feature>
<evidence type="ECO:0000256" key="2">
    <source>
        <dbReference type="ARBA" id="ARBA00022448"/>
    </source>
</evidence>
<evidence type="ECO:0000256" key="6">
    <source>
        <dbReference type="SAM" id="MobiDB-lite"/>
    </source>
</evidence>
<evidence type="ECO:0008006" key="10">
    <source>
        <dbReference type="Google" id="ProtNLM"/>
    </source>
</evidence>
<feature type="transmembrane region" description="Helical" evidence="7">
    <location>
        <begin position="1001"/>
        <end position="1021"/>
    </location>
</feature>
<feature type="compositionally biased region" description="Low complexity" evidence="6">
    <location>
        <begin position="449"/>
        <end position="472"/>
    </location>
</feature>
<dbReference type="Pfam" id="PF00822">
    <property type="entry name" value="PMP22_Claudin"/>
    <property type="match status" value="1"/>
</dbReference>
<keyword evidence="2" id="KW-0813">Transport</keyword>
<feature type="transmembrane region" description="Helical" evidence="7">
    <location>
        <begin position="148"/>
        <end position="169"/>
    </location>
</feature>
<evidence type="ECO:0000256" key="3">
    <source>
        <dbReference type="ARBA" id="ARBA00022692"/>
    </source>
</evidence>
<feature type="transmembrane region" description="Helical" evidence="7">
    <location>
        <begin position="34"/>
        <end position="58"/>
    </location>
</feature>
<dbReference type="PANTHER" id="PTHR23503:SF8">
    <property type="entry name" value="FACILITATED GLUCOSE TRANSPORTER PROTEIN 1"/>
    <property type="match status" value="1"/>
</dbReference>
<comment type="caution">
    <text evidence="8">The sequence shown here is derived from an EMBL/GenBank/DDBJ whole genome shotgun (WGS) entry which is preliminary data.</text>
</comment>
<comment type="subcellular location">
    <subcellularLocation>
        <location evidence="1">Membrane</location>
        <topology evidence="1">Multi-pass membrane protein</topology>
    </subcellularLocation>
</comment>
<dbReference type="EMBL" id="JACVVK020000120">
    <property type="protein sequence ID" value="KAK7491015.1"/>
    <property type="molecule type" value="Genomic_DNA"/>
</dbReference>
<dbReference type="AlphaFoldDB" id="A0ABD0KV35"/>
<sequence length="1078" mass="114408">MSEADRHSVDIKHYHQHQKKTKPPVRVFFIRTNVYKVGVMMVLIAAGVLISACVNPYWTKFERSGPHLGRHVGITLYEGLWVYCYSVDDRAPGSDSDRFCSMFDFDLTVWFHAVRTLVSLCVLCLLVGCAYAIIVNCCKMVPGHRSRFLEIITAIGGVLGMAGVILYVLKRRDHEISDEEDFMIGGPFSSASRYYPYKFWGNDDFDWGVYKAGFSGALAILSAVTICVGNKVIQPRGRTVSEKSDGGDAGSVRYCTCHPDNGDSHPPSQPPSRRGSPSHRNGKTKSPESSHPVKSPPTPSPSTSGKSGGSSQPEAADKGKGALSLQAAADQTTAVSSTPSTSGKSGSLAQRRSSRKRTVSLSVQIPDEAEASSSTSALPALRGSSRHRSKGSLSAQSPDEPELSPAPSTSGAGGETHSRRPSNASRGSPRRSSDKRKGSYRRHSEKTNGSPRLRSGSTSRSTSGRTLPSRSPYAVSEDSLSPHSAGKPMSLLSSIFAPRRVSAGRNERRFGTGRNVGFAPLRTTGKNRDSLTLKIAHKNGPCSPLTKSRDSPRTHTGKSSSSEPDAPDRSGSTGVRKTFGEKDSLSQTSVDSPSLGKSDPSSPQAIIHKTGTSTSPQTVSQNVDSLSITARASGRSPSPKTAGKTGGSPSPQTPGKIGGSPATIGIARGPLARSAGGGSLAQNAGGKSGGSYSQATGGSSASGNTEGSPQQTAGAAGGSVTRDNTEGSSPQDDDDEDDSAESSSKRLTYPPPLTVTVVIRPSISVEYALAPVYLAEILPRRHVGPSLLINTLIVLVAVAVVGIVGFDDLFATPSLWPVIVGSHGVFAVLQLLIVCVAVPSPYFLLLKQKETEAFRALQLLRGGSHDVQSELHEMKEAVKASKKEKEVTFYSVQVLQAVGLSERISRYVATGVMSISILATVLALVFLHRLKRRHMMLVGLGGLFFSGGILSVSLIFGEDIFWLQIVGVVCIPLMAGSHAFGPGEVPWLLIPELFDSSSRGAASSVCVMVLWLALFVIGYAYPPMQEAIGPYSILPFVGLSAFFFVVFLVLQPETLGKEVSDVEIPVDEPQNEQAVTRL</sequence>
<evidence type="ECO:0000256" key="4">
    <source>
        <dbReference type="ARBA" id="ARBA00022989"/>
    </source>
</evidence>
<evidence type="ECO:0000313" key="8">
    <source>
        <dbReference type="EMBL" id="KAK7491015.1"/>
    </source>
</evidence>
<keyword evidence="9" id="KW-1185">Reference proteome</keyword>
<protein>
    <recommendedName>
        <fullName evidence="10">Major facilitator superfamily (MFS) profile domain-containing protein</fullName>
    </recommendedName>
</protein>
<name>A0ABD0KV35_9CAEN</name>
<feature type="compositionally biased region" description="Low complexity" evidence="6">
    <location>
        <begin position="301"/>
        <end position="311"/>
    </location>
</feature>
<proteinExistence type="predicted"/>
<gene>
    <name evidence="8" type="ORF">BaRGS_00017711</name>
</gene>
<evidence type="ECO:0000313" key="9">
    <source>
        <dbReference type="Proteomes" id="UP001519460"/>
    </source>
</evidence>
<feature type="transmembrane region" description="Helical" evidence="7">
    <location>
        <begin position="826"/>
        <end position="845"/>
    </location>
</feature>
<feature type="transmembrane region" description="Helical" evidence="7">
    <location>
        <begin position="117"/>
        <end position="136"/>
    </location>
</feature>
<feature type="compositionally biased region" description="Acidic residues" evidence="6">
    <location>
        <begin position="731"/>
        <end position="740"/>
    </location>
</feature>
<feature type="transmembrane region" description="Helical" evidence="7">
    <location>
        <begin position="907"/>
        <end position="928"/>
    </location>
</feature>
<reference evidence="8 9" key="1">
    <citation type="journal article" date="2023" name="Sci. Data">
        <title>Genome assembly of the Korean intertidal mud-creeper Batillaria attramentaria.</title>
        <authorList>
            <person name="Patra A.K."/>
            <person name="Ho P.T."/>
            <person name="Jun S."/>
            <person name="Lee S.J."/>
            <person name="Kim Y."/>
            <person name="Won Y.J."/>
        </authorList>
    </citation>
    <scope>NUCLEOTIDE SEQUENCE [LARGE SCALE GENOMIC DNA]</scope>
    <source>
        <strain evidence="8">Wonlab-2016</strain>
    </source>
</reference>
<feature type="transmembrane region" description="Helical" evidence="7">
    <location>
        <begin position="207"/>
        <end position="228"/>
    </location>
</feature>
<feature type="compositionally biased region" description="Low complexity" evidence="6">
    <location>
        <begin position="336"/>
        <end position="347"/>
    </location>
</feature>
<feature type="region of interest" description="Disordered" evidence="6">
    <location>
        <begin position="503"/>
        <end position="747"/>
    </location>
</feature>
<dbReference type="SUPFAM" id="SSF103473">
    <property type="entry name" value="MFS general substrate transporter"/>
    <property type="match status" value="1"/>
</dbReference>
<accession>A0ABD0KV35</accession>
<dbReference type="GO" id="GO:0016020">
    <property type="term" value="C:membrane"/>
    <property type="evidence" value="ECO:0007669"/>
    <property type="project" value="UniProtKB-SubCell"/>
</dbReference>
<dbReference type="Gene3D" id="1.20.140.150">
    <property type="match status" value="1"/>
</dbReference>